<dbReference type="Proteomes" id="UP000317650">
    <property type="component" value="Chromosome 9"/>
</dbReference>
<gene>
    <name evidence="2" type="ORF">C4D60_Mb09t08150</name>
</gene>
<feature type="region of interest" description="Disordered" evidence="1">
    <location>
        <begin position="84"/>
        <end position="121"/>
    </location>
</feature>
<accession>A0A4S8IEV5</accession>
<dbReference type="EMBL" id="PYDT01000010">
    <property type="protein sequence ID" value="THU46747.1"/>
    <property type="molecule type" value="Genomic_DNA"/>
</dbReference>
<sequence length="121" mass="13418">MAMNERTISTGMGPFKAEPEGPLTSLWLTGGPMGICTRRLLLLVLLVCVGLFSCKPEEVYGIRWNEEEHARTVKKERSLTHTGVVSLDASKKSAAEPSPVDPNKMSKRRVRRGSDPIHNRC</sequence>
<dbReference type="PANTHER" id="PTHR36726:SF4">
    <property type="entry name" value="CLAVATA3_ESR (CLE)-RELATED PROTEIN 45"/>
    <property type="match status" value="1"/>
</dbReference>
<feature type="compositionally biased region" description="Basic and acidic residues" evidence="1">
    <location>
        <begin position="112"/>
        <end position="121"/>
    </location>
</feature>
<dbReference type="InterPro" id="IPR038821">
    <property type="entry name" value="CLE45-like"/>
</dbReference>
<reference evidence="2 3" key="1">
    <citation type="journal article" date="2019" name="Nat. Plants">
        <title>Genome sequencing of Musa balbisiana reveals subgenome evolution and function divergence in polyploid bananas.</title>
        <authorList>
            <person name="Yao X."/>
        </authorList>
    </citation>
    <scope>NUCLEOTIDE SEQUENCE [LARGE SCALE GENOMIC DNA]</scope>
    <source>
        <strain evidence="3">cv. DH-PKW</strain>
        <tissue evidence="2">Leaves</tissue>
    </source>
</reference>
<protein>
    <submittedName>
        <fullName evidence="2">Uncharacterized protein</fullName>
    </submittedName>
</protein>
<comment type="caution">
    <text evidence="2">The sequence shown here is derived from an EMBL/GenBank/DDBJ whole genome shotgun (WGS) entry which is preliminary data.</text>
</comment>
<organism evidence="2 3">
    <name type="scientific">Musa balbisiana</name>
    <name type="common">Banana</name>
    <dbReference type="NCBI Taxonomy" id="52838"/>
    <lineage>
        <taxon>Eukaryota</taxon>
        <taxon>Viridiplantae</taxon>
        <taxon>Streptophyta</taxon>
        <taxon>Embryophyta</taxon>
        <taxon>Tracheophyta</taxon>
        <taxon>Spermatophyta</taxon>
        <taxon>Magnoliopsida</taxon>
        <taxon>Liliopsida</taxon>
        <taxon>Zingiberales</taxon>
        <taxon>Musaceae</taxon>
        <taxon>Musa</taxon>
    </lineage>
</organism>
<dbReference type="STRING" id="52838.A0A4S8IEV5"/>
<proteinExistence type="predicted"/>
<keyword evidence="3" id="KW-1185">Reference proteome</keyword>
<evidence type="ECO:0000313" key="2">
    <source>
        <dbReference type="EMBL" id="THU46747.1"/>
    </source>
</evidence>
<name>A0A4S8IEV5_MUSBA</name>
<evidence type="ECO:0000256" key="1">
    <source>
        <dbReference type="SAM" id="MobiDB-lite"/>
    </source>
</evidence>
<dbReference type="AlphaFoldDB" id="A0A4S8IEV5"/>
<dbReference type="PANTHER" id="PTHR36726">
    <property type="entry name" value="CLAVATA3/ESR (CLE)-RELATED PROTEIN 45"/>
    <property type="match status" value="1"/>
</dbReference>
<evidence type="ECO:0000313" key="3">
    <source>
        <dbReference type="Proteomes" id="UP000317650"/>
    </source>
</evidence>